<dbReference type="AlphaFoldDB" id="A0A0G0JCH6"/>
<evidence type="ECO:0000313" key="4">
    <source>
        <dbReference type="Proteomes" id="UP000034917"/>
    </source>
</evidence>
<sequence>MFFVFLFALTAFLFRNAFTTYFFNDDFFFLKIARINSFHQFINFFSPVRQYSYKPISTEVFYFLIHLFNDNIFVAHLVGFLVYFIGVYYLFKIIFHLSDDKFLSYLATGFFAINFTHVFQLYYLGTMQEVFLFTFLSLTFFNFLKGKKLLSIIFFVLALLSKETAVLFVPFLIVFLLIRHSGEERSDDSRIVVRFWTRSLRSLARMTPYLILGLIFTLIYQYSLKYVTALDNYKISFNPRLAINNLIWYFLWSLGVPNFTSLYFTSIFKPPIAEFWKMFKNFPEIKIYYLLLISYYLLFIISISYYLLKNKKKLFELVNWYLLVGLVGFFIFLGPILFFEHRWMVRLTIPLIFVVLIQSFLILYLIKAGKIFRLFGFILISLYIVLQILGISIHESSSTFLLESRFTKNAKKYLETHKKEIAKYKYIYFIDKTKIVPIPWGGSEKLKVTLGDQNFIDFYFPGSSLKAIYGFEDKTIPKDAYIVNSFDILLPN</sequence>
<organism evidence="3 4">
    <name type="scientific">Candidatus Roizmanbacteria bacterium GW2011_GWC2_37_13</name>
    <dbReference type="NCBI Taxonomy" id="1618486"/>
    <lineage>
        <taxon>Bacteria</taxon>
        <taxon>Candidatus Roizmaniibacteriota</taxon>
    </lineage>
</organism>
<feature type="transmembrane region" description="Helical" evidence="1">
    <location>
        <begin position="345"/>
        <end position="365"/>
    </location>
</feature>
<feature type="transmembrane region" description="Helical" evidence="1">
    <location>
        <begin position="103"/>
        <end position="124"/>
    </location>
</feature>
<proteinExistence type="predicted"/>
<feature type="transmembrane region" description="Helical" evidence="1">
    <location>
        <begin position="72"/>
        <end position="91"/>
    </location>
</feature>
<dbReference type="EMBL" id="LBSV01000005">
    <property type="protein sequence ID" value="KKQ25871.1"/>
    <property type="molecule type" value="Genomic_DNA"/>
</dbReference>
<keyword evidence="1" id="KW-0472">Membrane</keyword>
<gene>
    <name evidence="3" type="ORF">US40_C0005G0041</name>
</gene>
<protein>
    <submittedName>
        <fullName evidence="3">Uncharacterized protein</fullName>
    </submittedName>
</protein>
<feature type="transmembrane region" description="Helical" evidence="1">
    <location>
        <begin position="287"/>
        <end position="308"/>
    </location>
</feature>
<feature type="signal peptide" evidence="2">
    <location>
        <begin position="1"/>
        <end position="17"/>
    </location>
</feature>
<accession>A0A0G0JCH6</accession>
<keyword evidence="1" id="KW-0812">Transmembrane</keyword>
<comment type="caution">
    <text evidence="3">The sequence shown here is derived from an EMBL/GenBank/DDBJ whole genome shotgun (WGS) entry which is preliminary data.</text>
</comment>
<feature type="transmembrane region" description="Helical" evidence="1">
    <location>
        <begin position="206"/>
        <end position="225"/>
    </location>
</feature>
<feature type="transmembrane region" description="Helical" evidence="1">
    <location>
        <begin position="246"/>
        <end position="267"/>
    </location>
</feature>
<evidence type="ECO:0000313" key="3">
    <source>
        <dbReference type="EMBL" id="KKQ25871.1"/>
    </source>
</evidence>
<feature type="transmembrane region" description="Helical" evidence="1">
    <location>
        <begin position="372"/>
        <end position="393"/>
    </location>
</feature>
<feature type="transmembrane region" description="Helical" evidence="1">
    <location>
        <begin position="320"/>
        <end position="339"/>
    </location>
</feature>
<evidence type="ECO:0000256" key="1">
    <source>
        <dbReference type="SAM" id="Phobius"/>
    </source>
</evidence>
<feature type="transmembrane region" description="Helical" evidence="1">
    <location>
        <begin position="152"/>
        <end position="178"/>
    </location>
</feature>
<evidence type="ECO:0000256" key="2">
    <source>
        <dbReference type="SAM" id="SignalP"/>
    </source>
</evidence>
<dbReference type="Proteomes" id="UP000034917">
    <property type="component" value="Unassembled WGS sequence"/>
</dbReference>
<keyword evidence="2" id="KW-0732">Signal</keyword>
<reference evidence="3 4" key="1">
    <citation type="journal article" date="2015" name="Nature">
        <title>rRNA introns, odd ribosomes, and small enigmatic genomes across a large radiation of phyla.</title>
        <authorList>
            <person name="Brown C.T."/>
            <person name="Hug L.A."/>
            <person name="Thomas B.C."/>
            <person name="Sharon I."/>
            <person name="Castelle C.J."/>
            <person name="Singh A."/>
            <person name="Wilkins M.J."/>
            <person name="Williams K.H."/>
            <person name="Banfield J.F."/>
        </authorList>
    </citation>
    <scope>NUCLEOTIDE SEQUENCE [LARGE SCALE GENOMIC DNA]</scope>
</reference>
<feature type="transmembrane region" description="Helical" evidence="1">
    <location>
        <begin position="130"/>
        <end position="145"/>
    </location>
</feature>
<name>A0A0G0JCH6_9BACT</name>
<dbReference type="PATRIC" id="fig|1618486.3.peg.506"/>
<keyword evidence="1" id="KW-1133">Transmembrane helix</keyword>
<feature type="chain" id="PRO_5002533013" evidence="2">
    <location>
        <begin position="18"/>
        <end position="492"/>
    </location>
</feature>